<organism evidence="2 3">
    <name type="scientific">Prosthecobacter debontii</name>
    <dbReference type="NCBI Taxonomy" id="48467"/>
    <lineage>
        <taxon>Bacteria</taxon>
        <taxon>Pseudomonadati</taxon>
        <taxon>Verrucomicrobiota</taxon>
        <taxon>Verrucomicrobiia</taxon>
        <taxon>Verrucomicrobiales</taxon>
        <taxon>Verrucomicrobiaceae</taxon>
        <taxon>Prosthecobacter</taxon>
    </lineage>
</organism>
<name>A0A1T4XZS7_9BACT</name>
<evidence type="ECO:0000256" key="1">
    <source>
        <dbReference type="SAM" id="MobiDB-lite"/>
    </source>
</evidence>
<evidence type="ECO:0000313" key="2">
    <source>
        <dbReference type="EMBL" id="SKA94718.1"/>
    </source>
</evidence>
<protein>
    <submittedName>
        <fullName evidence="2">Uncharacterized protein</fullName>
    </submittedName>
</protein>
<accession>A0A1T4XZS7</accession>
<reference evidence="3" key="1">
    <citation type="submission" date="2017-02" db="EMBL/GenBank/DDBJ databases">
        <authorList>
            <person name="Varghese N."/>
            <person name="Submissions S."/>
        </authorList>
    </citation>
    <scope>NUCLEOTIDE SEQUENCE [LARGE SCALE GENOMIC DNA]</scope>
    <source>
        <strain evidence="3">ATCC 700200</strain>
    </source>
</reference>
<feature type="region of interest" description="Disordered" evidence="1">
    <location>
        <begin position="50"/>
        <end position="101"/>
    </location>
</feature>
<proteinExistence type="predicted"/>
<keyword evidence="3" id="KW-1185">Reference proteome</keyword>
<dbReference type="Proteomes" id="UP000190774">
    <property type="component" value="Unassembled WGS sequence"/>
</dbReference>
<sequence>MGIFSQFFSAIGFIALDQSLITQQITQLAMSDAQLEQLLGRSLSDDQRSRYYDIERQNQSESNRPMRVRSKSSLPAHQPKVVKSNAASRSDTWRSLAYRTR</sequence>
<dbReference type="EMBL" id="FUYE01000006">
    <property type="protein sequence ID" value="SKA94718.1"/>
    <property type="molecule type" value="Genomic_DNA"/>
</dbReference>
<gene>
    <name evidence="2" type="ORF">SAMN02745166_02198</name>
</gene>
<dbReference type="STRING" id="48467.SAMN02745166_02198"/>
<evidence type="ECO:0000313" key="3">
    <source>
        <dbReference type="Proteomes" id="UP000190774"/>
    </source>
</evidence>
<dbReference type="AlphaFoldDB" id="A0A1T4XZS7"/>